<protein>
    <submittedName>
        <fullName evidence="1">Uncharacterized protein</fullName>
    </submittedName>
</protein>
<evidence type="ECO:0000313" key="1">
    <source>
        <dbReference type="EMBL" id="MFB9994783.1"/>
    </source>
</evidence>
<proteinExistence type="predicted"/>
<name>A0ABV6B4V0_9DEIO</name>
<comment type="caution">
    <text evidence="1">The sequence shown here is derived from an EMBL/GenBank/DDBJ whole genome shotgun (WGS) entry which is preliminary data.</text>
</comment>
<dbReference type="Proteomes" id="UP001589733">
    <property type="component" value="Unassembled WGS sequence"/>
</dbReference>
<dbReference type="EMBL" id="JBHLYR010000065">
    <property type="protein sequence ID" value="MFB9994783.1"/>
    <property type="molecule type" value="Genomic_DNA"/>
</dbReference>
<accession>A0ABV6B4V0</accession>
<sequence>MPDSGTGALSGLAGHLDLYPARVTMTDRAGPLVTLPGAALFTD</sequence>
<evidence type="ECO:0000313" key="2">
    <source>
        <dbReference type="Proteomes" id="UP001589733"/>
    </source>
</evidence>
<gene>
    <name evidence="1" type="ORF">ACFFLM_22775</name>
</gene>
<keyword evidence="2" id="KW-1185">Reference proteome</keyword>
<dbReference type="RefSeq" id="WP_380016073.1">
    <property type="nucleotide sequence ID" value="NZ_JBHLYR010000065.1"/>
</dbReference>
<reference evidence="1 2" key="1">
    <citation type="submission" date="2024-09" db="EMBL/GenBank/DDBJ databases">
        <authorList>
            <person name="Sun Q."/>
            <person name="Mori K."/>
        </authorList>
    </citation>
    <scope>NUCLEOTIDE SEQUENCE [LARGE SCALE GENOMIC DNA]</scope>
    <source>
        <strain evidence="1 2">JCM 13503</strain>
    </source>
</reference>
<organism evidence="1 2">
    <name type="scientific">Deinococcus oregonensis</name>
    <dbReference type="NCBI Taxonomy" id="1805970"/>
    <lineage>
        <taxon>Bacteria</taxon>
        <taxon>Thermotogati</taxon>
        <taxon>Deinococcota</taxon>
        <taxon>Deinococci</taxon>
        <taxon>Deinococcales</taxon>
        <taxon>Deinococcaceae</taxon>
        <taxon>Deinococcus</taxon>
    </lineage>
</organism>